<sequence>MKTTYTRGAWLVDTQHNKVGRVMDAKLPGVYYLRPPGGGTEWSVPRNRVRAATADEAQRANAKEHPTGRPAFVGNRYGGIERERR</sequence>
<name>A0ABN0YUR3_9ACTN</name>
<evidence type="ECO:0008006" key="4">
    <source>
        <dbReference type="Google" id="ProtNLM"/>
    </source>
</evidence>
<evidence type="ECO:0000313" key="3">
    <source>
        <dbReference type="Proteomes" id="UP001500879"/>
    </source>
</evidence>
<reference evidence="2 3" key="1">
    <citation type="journal article" date="2019" name="Int. J. Syst. Evol. Microbiol.">
        <title>The Global Catalogue of Microorganisms (GCM) 10K type strain sequencing project: providing services to taxonomists for standard genome sequencing and annotation.</title>
        <authorList>
            <consortium name="The Broad Institute Genomics Platform"/>
            <consortium name="The Broad Institute Genome Sequencing Center for Infectious Disease"/>
            <person name="Wu L."/>
            <person name="Ma J."/>
        </authorList>
    </citation>
    <scope>NUCLEOTIDE SEQUENCE [LARGE SCALE GENOMIC DNA]</scope>
    <source>
        <strain evidence="2 3">JCM 4788</strain>
    </source>
</reference>
<keyword evidence="3" id="KW-1185">Reference proteome</keyword>
<evidence type="ECO:0000313" key="2">
    <source>
        <dbReference type="EMBL" id="GAA0411792.1"/>
    </source>
</evidence>
<accession>A0ABN0YUR3</accession>
<dbReference type="EMBL" id="BAAABX010000042">
    <property type="protein sequence ID" value="GAA0411792.1"/>
    <property type="molecule type" value="Genomic_DNA"/>
</dbReference>
<feature type="compositionally biased region" description="Basic and acidic residues" evidence="1">
    <location>
        <begin position="56"/>
        <end position="67"/>
    </location>
</feature>
<protein>
    <recommendedName>
        <fullName evidence="4">DUF1918 domain-containing protein</fullName>
    </recommendedName>
</protein>
<dbReference type="RefSeq" id="WP_344025460.1">
    <property type="nucleotide sequence ID" value="NZ_BAAABX010000042.1"/>
</dbReference>
<proteinExistence type="predicted"/>
<organism evidence="2 3">
    <name type="scientific">Streptomyces luteireticuli</name>
    <dbReference type="NCBI Taxonomy" id="173858"/>
    <lineage>
        <taxon>Bacteria</taxon>
        <taxon>Bacillati</taxon>
        <taxon>Actinomycetota</taxon>
        <taxon>Actinomycetes</taxon>
        <taxon>Kitasatosporales</taxon>
        <taxon>Streptomycetaceae</taxon>
        <taxon>Streptomyces</taxon>
    </lineage>
</organism>
<feature type="region of interest" description="Disordered" evidence="1">
    <location>
        <begin position="51"/>
        <end position="85"/>
    </location>
</feature>
<comment type="caution">
    <text evidence="2">The sequence shown here is derived from an EMBL/GenBank/DDBJ whole genome shotgun (WGS) entry which is preliminary data.</text>
</comment>
<gene>
    <name evidence="2" type="ORF">GCM10010357_36110</name>
</gene>
<evidence type="ECO:0000256" key="1">
    <source>
        <dbReference type="SAM" id="MobiDB-lite"/>
    </source>
</evidence>
<dbReference type="Proteomes" id="UP001500879">
    <property type="component" value="Unassembled WGS sequence"/>
</dbReference>